<dbReference type="PRINTS" id="PR00420">
    <property type="entry name" value="RNGMNOXGNASE"/>
</dbReference>
<gene>
    <name evidence="5" type="ORF">V1479_02270</name>
</gene>
<dbReference type="RefSeq" id="WP_368801474.1">
    <property type="nucleotide sequence ID" value="NZ_JAZHFV010000001.1"/>
</dbReference>
<reference evidence="5 6" key="1">
    <citation type="submission" date="2024-01" db="EMBL/GenBank/DDBJ databases">
        <title>New evidence supports the origin of RcGTA from prophage.</title>
        <authorList>
            <person name="Xu Y."/>
            <person name="Liu B."/>
            <person name="Chen F."/>
        </authorList>
    </citation>
    <scope>NUCLEOTIDE SEQUENCE [LARGE SCALE GENOMIC DNA]</scope>
    <source>
        <strain evidence="5 6">CBW1107-2</strain>
    </source>
</reference>
<feature type="domain" description="FAD-binding" evidence="4">
    <location>
        <begin position="6"/>
        <end position="336"/>
    </location>
</feature>
<name>A0ABV3WN88_9HYPH</name>
<keyword evidence="2" id="KW-0285">Flavoprotein</keyword>
<dbReference type="EMBL" id="JAZHFV010000001">
    <property type="protein sequence ID" value="MEX4006109.1"/>
    <property type="molecule type" value="Genomic_DNA"/>
</dbReference>
<sequence length="381" mass="41174">MSSLNTQVLIVGAGPAGLATAIGLAERNVDFIIVDALPEAQNTSRAAVIHAATLESLKRFKVADRLVAQGIKVPHFRIRDRDSILLHVDFSVLPGPTPYALMIPQDESEQILTERLAELGHAVRRPVRLAGFEKTADGIRATCDGADGQFLVEARYLIGADGERSTVRAGAGIDFPGDTYGSFLLADVRMDWPITKDEVTLFFSEAGTLVVAPMSRDRYRVVAQLPDAPSVPTLEDVQKVIDARGPRSGARIREVLWGSRFQVHHKLAQSFRDGSVLLVGDAAHVHSPAGGQGMNLGLRDAEALSLAVTEALRTGSDASLDSYALERRKAAAEVLEMTDRLTKVATLANPVSRWFRNRLIATAAALPRVRLFAARTLAGFN</sequence>
<evidence type="ECO:0000256" key="1">
    <source>
        <dbReference type="ARBA" id="ARBA00001974"/>
    </source>
</evidence>
<dbReference type="PANTHER" id="PTHR43004">
    <property type="entry name" value="TRK SYSTEM POTASSIUM UPTAKE PROTEIN"/>
    <property type="match status" value="1"/>
</dbReference>
<dbReference type="Pfam" id="PF01494">
    <property type="entry name" value="FAD_binding_3"/>
    <property type="match status" value="1"/>
</dbReference>
<evidence type="ECO:0000313" key="5">
    <source>
        <dbReference type="EMBL" id="MEX4006109.1"/>
    </source>
</evidence>
<keyword evidence="5" id="KW-0560">Oxidoreductase</keyword>
<keyword evidence="5" id="KW-0503">Monooxygenase</keyword>
<dbReference type="PANTHER" id="PTHR43004:SF19">
    <property type="entry name" value="BINDING MONOOXYGENASE, PUTATIVE (JCVI)-RELATED"/>
    <property type="match status" value="1"/>
</dbReference>
<proteinExistence type="predicted"/>
<dbReference type="InterPro" id="IPR002938">
    <property type="entry name" value="FAD-bd"/>
</dbReference>
<protein>
    <submittedName>
        <fullName evidence="5">FAD-dependent monooxygenase</fullName>
    </submittedName>
</protein>
<organism evidence="5 6">
    <name type="scientific">Neoaquamicrobium sediminum</name>
    <dbReference type="NCBI Taxonomy" id="1849104"/>
    <lineage>
        <taxon>Bacteria</taxon>
        <taxon>Pseudomonadati</taxon>
        <taxon>Pseudomonadota</taxon>
        <taxon>Alphaproteobacteria</taxon>
        <taxon>Hyphomicrobiales</taxon>
        <taxon>Phyllobacteriaceae</taxon>
        <taxon>Neoaquamicrobium</taxon>
    </lineage>
</organism>
<keyword evidence="3" id="KW-0274">FAD</keyword>
<keyword evidence="6" id="KW-1185">Reference proteome</keyword>
<dbReference type="Gene3D" id="3.30.70.2450">
    <property type="match status" value="1"/>
</dbReference>
<dbReference type="InterPro" id="IPR050641">
    <property type="entry name" value="RIFMO-like"/>
</dbReference>
<dbReference type="InterPro" id="IPR036188">
    <property type="entry name" value="FAD/NAD-bd_sf"/>
</dbReference>
<dbReference type="GO" id="GO:0004497">
    <property type="term" value="F:monooxygenase activity"/>
    <property type="evidence" value="ECO:0007669"/>
    <property type="project" value="UniProtKB-KW"/>
</dbReference>
<evidence type="ECO:0000259" key="4">
    <source>
        <dbReference type="Pfam" id="PF01494"/>
    </source>
</evidence>
<comment type="caution">
    <text evidence="5">The sequence shown here is derived from an EMBL/GenBank/DDBJ whole genome shotgun (WGS) entry which is preliminary data.</text>
</comment>
<comment type="cofactor">
    <cofactor evidence="1">
        <name>FAD</name>
        <dbReference type="ChEBI" id="CHEBI:57692"/>
    </cofactor>
</comment>
<dbReference type="Gene3D" id="3.50.50.60">
    <property type="entry name" value="FAD/NAD(P)-binding domain"/>
    <property type="match status" value="1"/>
</dbReference>
<evidence type="ECO:0000256" key="2">
    <source>
        <dbReference type="ARBA" id="ARBA00022630"/>
    </source>
</evidence>
<evidence type="ECO:0000313" key="6">
    <source>
        <dbReference type="Proteomes" id="UP001559025"/>
    </source>
</evidence>
<dbReference type="Proteomes" id="UP001559025">
    <property type="component" value="Unassembled WGS sequence"/>
</dbReference>
<accession>A0ABV3WN88</accession>
<evidence type="ECO:0000256" key="3">
    <source>
        <dbReference type="ARBA" id="ARBA00022827"/>
    </source>
</evidence>
<dbReference type="SUPFAM" id="SSF51905">
    <property type="entry name" value="FAD/NAD(P)-binding domain"/>
    <property type="match status" value="1"/>
</dbReference>